<dbReference type="AlphaFoldDB" id="A0A2I0AA63"/>
<name>A0A2I0AA63_9ASPA</name>
<protein>
    <submittedName>
        <fullName evidence="1">Uncharacterized protein</fullName>
    </submittedName>
</protein>
<reference evidence="1 2" key="1">
    <citation type="journal article" date="2017" name="Nature">
        <title>The Apostasia genome and the evolution of orchids.</title>
        <authorList>
            <person name="Zhang G.Q."/>
            <person name="Liu K.W."/>
            <person name="Li Z."/>
            <person name="Lohaus R."/>
            <person name="Hsiao Y.Y."/>
            <person name="Niu S.C."/>
            <person name="Wang J.Y."/>
            <person name="Lin Y.C."/>
            <person name="Xu Q."/>
            <person name="Chen L.J."/>
            <person name="Yoshida K."/>
            <person name="Fujiwara S."/>
            <person name="Wang Z.W."/>
            <person name="Zhang Y.Q."/>
            <person name="Mitsuda N."/>
            <person name="Wang M."/>
            <person name="Liu G.H."/>
            <person name="Pecoraro L."/>
            <person name="Huang H.X."/>
            <person name="Xiao X.J."/>
            <person name="Lin M."/>
            <person name="Wu X.Y."/>
            <person name="Wu W.L."/>
            <person name="Chen Y.Y."/>
            <person name="Chang S.B."/>
            <person name="Sakamoto S."/>
            <person name="Ohme-Takagi M."/>
            <person name="Yagi M."/>
            <person name="Zeng S.J."/>
            <person name="Shen C.Y."/>
            <person name="Yeh C.M."/>
            <person name="Luo Y.B."/>
            <person name="Tsai W.C."/>
            <person name="Van de Peer Y."/>
            <person name="Liu Z.J."/>
        </authorList>
    </citation>
    <scope>NUCLEOTIDE SEQUENCE [LARGE SCALE GENOMIC DNA]</scope>
    <source>
        <strain evidence="2">cv. Shenzhen</strain>
        <tissue evidence="1">Stem</tissue>
    </source>
</reference>
<dbReference type="OrthoDB" id="1682876at2759"/>
<gene>
    <name evidence="1" type="ORF">AXF42_Ash019800</name>
</gene>
<evidence type="ECO:0000313" key="2">
    <source>
        <dbReference type="Proteomes" id="UP000236161"/>
    </source>
</evidence>
<dbReference type="EMBL" id="KZ452007">
    <property type="protein sequence ID" value="PKA52416.1"/>
    <property type="molecule type" value="Genomic_DNA"/>
</dbReference>
<evidence type="ECO:0000313" key="1">
    <source>
        <dbReference type="EMBL" id="PKA52416.1"/>
    </source>
</evidence>
<keyword evidence="2" id="KW-1185">Reference proteome</keyword>
<dbReference type="Proteomes" id="UP000236161">
    <property type="component" value="Unassembled WGS sequence"/>
</dbReference>
<organism evidence="1 2">
    <name type="scientific">Apostasia shenzhenica</name>
    <dbReference type="NCBI Taxonomy" id="1088818"/>
    <lineage>
        <taxon>Eukaryota</taxon>
        <taxon>Viridiplantae</taxon>
        <taxon>Streptophyta</taxon>
        <taxon>Embryophyta</taxon>
        <taxon>Tracheophyta</taxon>
        <taxon>Spermatophyta</taxon>
        <taxon>Magnoliopsida</taxon>
        <taxon>Liliopsida</taxon>
        <taxon>Asparagales</taxon>
        <taxon>Orchidaceae</taxon>
        <taxon>Apostasioideae</taxon>
        <taxon>Apostasia</taxon>
    </lineage>
</organism>
<accession>A0A2I0AA63</accession>
<sequence>MAPKRFHLLGRLRRVILKMRFLLSFEPRRWFLSPNVRGDRQQFRLKNQPRLAPALDSVFFCLPPTLAAAPPQPLGSSVYLLHTIILYQFKLQSKTVVILCYVADAAGGANKGKNKGDFLLSLCGSRISATHFPIAAASLLRRERERERENF</sequence>
<proteinExistence type="predicted"/>